<dbReference type="GO" id="GO:0016020">
    <property type="term" value="C:membrane"/>
    <property type="evidence" value="ECO:0007669"/>
    <property type="project" value="InterPro"/>
</dbReference>
<protein>
    <recommendedName>
        <fullName evidence="2">Regulatory protein YycH-like domain-containing protein</fullName>
    </recommendedName>
</protein>
<comment type="caution">
    <text evidence="3">The sequence shown here is derived from an EMBL/GenBank/DDBJ whole genome shotgun (WGS) entry which is preliminary data.</text>
</comment>
<feature type="domain" description="Regulatory protein YycH-like" evidence="2">
    <location>
        <begin position="37"/>
        <end position="257"/>
    </location>
</feature>
<name>A0A498D7A3_9BACI</name>
<keyword evidence="1" id="KW-0472">Membrane</keyword>
<accession>A0A498D7A3</accession>
<proteinExistence type="predicted"/>
<feature type="transmembrane region" description="Helical" evidence="1">
    <location>
        <begin position="6"/>
        <end position="23"/>
    </location>
</feature>
<dbReference type="EMBL" id="RCHR01000007">
    <property type="protein sequence ID" value="RLL41764.1"/>
    <property type="molecule type" value="Genomic_DNA"/>
</dbReference>
<evidence type="ECO:0000313" key="3">
    <source>
        <dbReference type="EMBL" id="RLL41764.1"/>
    </source>
</evidence>
<keyword evidence="1" id="KW-0812">Transmembrane</keyword>
<keyword evidence="4" id="KW-1185">Reference proteome</keyword>
<reference evidence="3 4" key="1">
    <citation type="submission" date="2018-10" db="EMBL/GenBank/DDBJ databases">
        <title>Oceanobacillus sp. YLB-02 draft genome.</title>
        <authorList>
            <person name="Yu L."/>
        </authorList>
    </citation>
    <scope>NUCLEOTIDE SEQUENCE [LARGE SCALE GENOMIC DNA]</scope>
    <source>
        <strain evidence="3 4">YLB-02</strain>
    </source>
</reference>
<dbReference type="InterPro" id="IPR042274">
    <property type="entry name" value="YycH/YycI_2"/>
</dbReference>
<gene>
    <name evidence="3" type="ORF">D8M04_16990</name>
</gene>
<dbReference type="Proteomes" id="UP000270219">
    <property type="component" value="Unassembled WGS sequence"/>
</dbReference>
<dbReference type="InterPro" id="IPR018604">
    <property type="entry name" value="YycI-like"/>
</dbReference>
<dbReference type="AlphaFoldDB" id="A0A498D7A3"/>
<dbReference type="Gene3D" id="3.30.310.160">
    <property type="entry name" value="YycH protein, domain 2"/>
    <property type="match status" value="1"/>
</dbReference>
<sequence>MQWGHIKTLFILSFLILNIYLLIQFMNKQEEADIGVLQNPETTLEERLQAENISIPNLDEFNVEEGTYILSSNKVFTEEEVKQINQLENQVTTVLSGNHLVVSRFEEPVSVSEKTDSEGLNQFVQASVLYGDQYTFWEWNKELNVIVFFQKYGERPVYYNENGILLLYLNNRNEITHYSQTMLTEAEPQGNSPKSIIQPLQAIDLLADEDHVLSNDNISEVEMGYYSRLAGMEEEQIFAPTWRVTVDNERNYFVNAIEGLTYSDHDLTFIKEVMEGVKTSMQTISDEEEIKEPFMDILDQKLETNKTE</sequence>
<evidence type="ECO:0000313" key="4">
    <source>
        <dbReference type="Proteomes" id="UP000270219"/>
    </source>
</evidence>
<keyword evidence="1" id="KW-1133">Transmembrane helix</keyword>
<evidence type="ECO:0000256" key="1">
    <source>
        <dbReference type="SAM" id="Phobius"/>
    </source>
</evidence>
<evidence type="ECO:0000259" key="2">
    <source>
        <dbReference type="Pfam" id="PF09648"/>
    </source>
</evidence>
<dbReference type="Pfam" id="PF09648">
    <property type="entry name" value="YycI"/>
    <property type="match status" value="1"/>
</dbReference>
<dbReference type="OrthoDB" id="2388036at2"/>
<dbReference type="RefSeq" id="WP_121524604.1">
    <property type="nucleotide sequence ID" value="NZ_RCHR01000007.1"/>
</dbReference>
<organism evidence="3 4">
    <name type="scientific">Oceanobacillus piezotolerans</name>
    <dbReference type="NCBI Taxonomy" id="2448030"/>
    <lineage>
        <taxon>Bacteria</taxon>
        <taxon>Bacillati</taxon>
        <taxon>Bacillota</taxon>
        <taxon>Bacilli</taxon>
        <taxon>Bacillales</taxon>
        <taxon>Bacillaceae</taxon>
        <taxon>Oceanobacillus</taxon>
    </lineage>
</organism>